<evidence type="ECO:0000313" key="3">
    <source>
        <dbReference type="Proteomes" id="UP000769022"/>
    </source>
</evidence>
<accession>A0AAX3B8R0</accession>
<proteinExistence type="predicted"/>
<dbReference type="RefSeq" id="WP_193621943.1">
    <property type="nucleotide sequence ID" value="NZ_JACRYS020000004.1"/>
</dbReference>
<dbReference type="EMBL" id="CP097206">
    <property type="protein sequence ID" value="UQV27009.1"/>
    <property type="molecule type" value="Genomic_DNA"/>
</dbReference>
<dbReference type="Proteomes" id="UP000769022">
    <property type="component" value="Chromosome"/>
</dbReference>
<dbReference type="AlphaFoldDB" id="A0AAX3B8R0"/>
<reference evidence="2 3" key="1">
    <citation type="submission" date="2022-05" db="EMBL/GenBank/DDBJ databases">
        <title>'Parthenium hysterophorus' phyllody phytoplasma strain PR34.</title>
        <authorList>
            <person name="Kirdat K."/>
            <person name="Tiwarekar B."/>
            <person name="Yadav A."/>
        </authorList>
    </citation>
    <scope>NUCLEOTIDE SEQUENCE [LARGE SCALE GENOMIC DNA]</scope>
    <source>
        <strain evidence="2 3">PR34</strain>
    </source>
</reference>
<evidence type="ECO:0000313" key="2">
    <source>
        <dbReference type="EMBL" id="UQV27009.1"/>
    </source>
</evidence>
<feature type="transmembrane region" description="Helical" evidence="1">
    <location>
        <begin position="12"/>
        <end position="29"/>
    </location>
</feature>
<keyword evidence="1" id="KW-0812">Transmembrane</keyword>
<sequence length="243" mass="28495">MFIIIKKSLNGFLIILGLLSCLLIGFLVLTEMNIIKLPETKTEIPSIKETKFENVEEWYDDDKKCLMIKAKYTFDGFNGIGYYQQQLANKANIGAFEFMKIQDRLKTQKEPTNLANYIKEGYPFDRWNNRGLDYKRTSINGFEFSSFDTADDSYLDIYIEIEKQFHKDSYGNCLIIKYNGPKYLIETDKDYYLGDAHVSNADFNLTDFHLHFNPVRKNLSLYQDKHNHDKAREAAYNKRTSDD</sequence>
<keyword evidence="1" id="KW-1133">Transmembrane helix</keyword>
<protein>
    <submittedName>
        <fullName evidence="2">Effector</fullName>
    </submittedName>
</protein>
<organism evidence="2 3">
    <name type="scientific">Candidatus Phytoplasma asiaticum</name>
    <dbReference type="NCBI Taxonomy" id="2763338"/>
    <lineage>
        <taxon>Bacteria</taxon>
        <taxon>Bacillati</taxon>
        <taxon>Mycoplasmatota</taxon>
        <taxon>Mollicutes</taxon>
        <taxon>Acholeplasmatales</taxon>
        <taxon>Acholeplasmataceae</taxon>
        <taxon>Candidatus Phytoplasma</taxon>
        <taxon>16SrII (Peanut WB group)</taxon>
    </lineage>
</organism>
<dbReference type="KEGG" id="pphy:H7686_0001405"/>
<keyword evidence="3" id="KW-1185">Reference proteome</keyword>
<name>A0AAX3B8R0_9MOLU</name>
<evidence type="ECO:0000256" key="1">
    <source>
        <dbReference type="SAM" id="Phobius"/>
    </source>
</evidence>
<keyword evidence="1" id="KW-0472">Membrane</keyword>
<dbReference type="PROSITE" id="PS51257">
    <property type="entry name" value="PROKAR_LIPOPROTEIN"/>
    <property type="match status" value="1"/>
</dbReference>
<gene>
    <name evidence="2" type="ORF">H7686_0001405</name>
</gene>